<evidence type="ECO:0000256" key="2">
    <source>
        <dbReference type="SAM" id="SignalP"/>
    </source>
</evidence>
<sequence>MASPVLACSLAALSAVTSFSPPAPHLAAPLVEVAAPESDGDYEAALAAVDEANIAVNRDPESSLPMLEAALEQLVGFGPQIAADPKGREALDLSQLNLARALLLADDETQAARVMDAVLLTARERKLPIKRFGPTLVEFHDARRKLLDERGSGSIQIQCRVACRIVIDEQPATANSGLLYLGPHRVWIEAADGSAPAERHELELGEDGVSEVLYYPEIAEDDQCEIVAPPPAVVEPPPPPPKRILPRWAEISVAVIGVGAAVAGGVMLGLDGNCPGGQDPVADASQCPDLYEGTVSGIAAVGIGSALLVFGGVTLAVDEVRVGKQSGRRAVVSWQMQF</sequence>
<evidence type="ECO:0008006" key="5">
    <source>
        <dbReference type="Google" id="ProtNLM"/>
    </source>
</evidence>
<proteinExistence type="predicted"/>
<evidence type="ECO:0000313" key="3">
    <source>
        <dbReference type="EMBL" id="PRP99937.1"/>
    </source>
</evidence>
<organism evidence="3 4">
    <name type="scientific">Enhygromyxa salina</name>
    <dbReference type="NCBI Taxonomy" id="215803"/>
    <lineage>
        <taxon>Bacteria</taxon>
        <taxon>Pseudomonadati</taxon>
        <taxon>Myxococcota</taxon>
        <taxon>Polyangia</taxon>
        <taxon>Nannocystales</taxon>
        <taxon>Nannocystaceae</taxon>
        <taxon>Enhygromyxa</taxon>
    </lineage>
</organism>
<dbReference type="AlphaFoldDB" id="A0A2S9Y4B1"/>
<evidence type="ECO:0000256" key="1">
    <source>
        <dbReference type="SAM" id="Phobius"/>
    </source>
</evidence>
<keyword evidence="2" id="KW-0732">Signal</keyword>
<dbReference type="Proteomes" id="UP000238823">
    <property type="component" value="Unassembled WGS sequence"/>
</dbReference>
<feature type="chain" id="PRO_5015749296" description="PEGA domain-containing protein" evidence="2">
    <location>
        <begin position="28"/>
        <end position="338"/>
    </location>
</feature>
<evidence type="ECO:0000313" key="4">
    <source>
        <dbReference type="Proteomes" id="UP000238823"/>
    </source>
</evidence>
<dbReference type="RefSeq" id="WP_106093017.1">
    <property type="nucleotide sequence ID" value="NZ_PVNL01000119.1"/>
</dbReference>
<dbReference type="EMBL" id="PVNL01000119">
    <property type="protein sequence ID" value="PRP99937.1"/>
    <property type="molecule type" value="Genomic_DNA"/>
</dbReference>
<keyword evidence="1" id="KW-1133">Transmembrane helix</keyword>
<feature type="signal peptide" evidence="2">
    <location>
        <begin position="1"/>
        <end position="27"/>
    </location>
</feature>
<feature type="transmembrane region" description="Helical" evidence="1">
    <location>
        <begin position="295"/>
        <end position="317"/>
    </location>
</feature>
<comment type="caution">
    <text evidence="3">The sequence shown here is derived from an EMBL/GenBank/DDBJ whole genome shotgun (WGS) entry which is preliminary data.</text>
</comment>
<keyword evidence="1" id="KW-0472">Membrane</keyword>
<reference evidence="3 4" key="1">
    <citation type="submission" date="2018-03" db="EMBL/GenBank/DDBJ databases">
        <title>Draft Genome Sequences of the Obligatory Marine Myxobacteria Enhygromyxa salina SWB007.</title>
        <authorList>
            <person name="Poehlein A."/>
            <person name="Moghaddam J.A."/>
            <person name="Harms H."/>
            <person name="Alanjari M."/>
            <person name="Koenig G.M."/>
            <person name="Daniel R."/>
            <person name="Schaeberle T.F."/>
        </authorList>
    </citation>
    <scope>NUCLEOTIDE SEQUENCE [LARGE SCALE GENOMIC DNA]</scope>
    <source>
        <strain evidence="3 4">SWB007</strain>
    </source>
</reference>
<name>A0A2S9Y4B1_9BACT</name>
<gene>
    <name evidence="3" type="ORF">ENSA7_61540</name>
</gene>
<dbReference type="OrthoDB" id="5504829at2"/>
<keyword evidence="1" id="KW-0812">Transmembrane</keyword>
<protein>
    <recommendedName>
        <fullName evidence="5">PEGA domain-containing protein</fullName>
    </recommendedName>
</protein>
<accession>A0A2S9Y4B1</accession>